<gene>
    <name evidence="1" type="ORF">KQP88_07250</name>
</gene>
<proteinExistence type="predicted"/>
<dbReference type="EMBL" id="CP076668">
    <property type="protein sequence ID" value="QWU84548.1"/>
    <property type="molecule type" value="Genomic_DNA"/>
</dbReference>
<keyword evidence="2" id="KW-1185">Reference proteome</keyword>
<reference evidence="2" key="1">
    <citation type="submission" date="2021-06" db="EMBL/GenBank/DDBJ databases">
        <title>Identification of Pseudomonas cichorii causing bacterial leaf black spot of flue-cured tobacco, a new disease in China.</title>
        <authorList>
            <person name="Lu C.-H."/>
        </authorList>
    </citation>
    <scope>NUCLEOTIDE SEQUENCE [LARGE SCALE GENOMIC DNA]</scope>
    <source>
        <strain evidence="2">LJ2</strain>
    </source>
</reference>
<name>A0ABX8HWB0_9PSED</name>
<protein>
    <submittedName>
        <fullName evidence="1">Uncharacterized protein</fullName>
    </submittedName>
</protein>
<dbReference type="RefSeq" id="WP_216705230.1">
    <property type="nucleotide sequence ID" value="NZ_CP076668.1"/>
</dbReference>
<dbReference type="Proteomes" id="UP000683401">
    <property type="component" value="Chromosome"/>
</dbReference>
<organism evidence="1 2">
    <name type="scientific">Pseudomonas lijiangensis</name>
    <dbReference type="NCBI Taxonomy" id="2995658"/>
    <lineage>
        <taxon>Bacteria</taxon>
        <taxon>Pseudomonadati</taxon>
        <taxon>Pseudomonadota</taxon>
        <taxon>Gammaproteobacteria</taxon>
        <taxon>Pseudomonadales</taxon>
        <taxon>Pseudomonadaceae</taxon>
        <taxon>Pseudomonas</taxon>
    </lineage>
</organism>
<evidence type="ECO:0000313" key="2">
    <source>
        <dbReference type="Proteomes" id="UP000683401"/>
    </source>
</evidence>
<accession>A0ABX8HWB0</accession>
<evidence type="ECO:0000313" key="1">
    <source>
        <dbReference type="EMBL" id="QWU84548.1"/>
    </source>
</evidence>
<sequence length="308" mass="34540">MRVFSEIVIVKGLASGEVYWVGRSDPVKFLVWLLIDESRAVGFPVDWSIDGELKETVVSDEKGISSINLKFEPGEHTVTARISGAAQGFEFRVLANPQYAFKWFLSGPYYEPIAPDILMPFDYTLTVYTVDAEEGEVSGVPFRVEEFNTNTLTIKPDDDQQSVPGGVAFHMDVTYSNFIDTRFVLRSAHGVEEVLSFKIGRLFPFVEGRVEERKFYATYRLPFGSGDSQVDLSVARPVAYVASRDWTCEGRFPAGFVIYGGTAVFEFPEPLIAGDLVIVEFYRVNERAVLLPFTYEVPPDRDGGIEDD</sequence>